<evidence type="ECO:0000313" key="2">
    <source>
        <dbReference type="Proteomes" id="UP001219355"/>
    </source>
</evidence>
<sequence length="203" mass="21977">MAAEPTFVELEDSARAAINSLKLCPEFLSSKIAIIGGAALWKHIPNGRTTEDVDFIITVSGAPQSVKSKLLQLPNSPFAEFAQLFVYKHPCGKDIQIDFTPEWQQSAFVPEAATVISNVNPAALPYISALDLLALKINTCGLRPTATKKTRDARDALALALRISQQGPVTLNQAQRAAILQGIEDVGALSGRDVNWWKSILNL</sequence>
<keyword evidence="2" id="KW-1185">Reference proteome</keyword>
<dbReference type="AlphaFoldDB" id="A0AAF0DP07"/>
<protein>
    <submittedName>
        <fullName evidence="1">Uncharacterized protein</fullName>
    </submittedName>
</protein>
<evidence type="ECO:0000313" key="1">
    <source>
        <dbReference type="EMBL" id="WEW61748.1"/>
    </source>
</evidence>
<organism evidence="1 2">
    <name type="scientific">Emydomyces testavorans</name>
    <dbReference type="NCBI Taxonomy" id="2070801"/>
    <lineage>
        <taxon>Eukaryota</taxon>
        <taxon>Fungi</taxon>
        <taxon>Dikarya</taxon>
        <taxon>Ascomycota</taxon>
        <taxon>Pezizomycotina</taxon>
        <taxon>Eurotiomycetes</taxon>
        <taxon>Eurotiomycetidae</taxon>
        <taxon>Onygenales</taxon>
        <taxon>Nannizziopsiaceae</taxon>
        <taxon>Emydomyces</taxon>
    </lineage>
</organism>
<dbReference type="Proteomes" id="UP001219355">
    <property type="component" value="Chromosome 5"/>
</dbReference>
<accession>A0AAF0DP07</accession>
<reference evidence="1" key="1">
    <citation type="submission" date="2023-03" db="EMBL/GenBank/DDBJ databases">
        <title>Emydomyces testavorans Genome Sequence.</title>
        <authorList>
            <person name="Hoyer L."/>
        </authorList>
    </citation>
    <scope>NUCLEOTIDE SEQUENCE</scope>
    <source>
        <strain evidence="1">16-2883</strain>
    </source>
</reference>
<name>A0AAF0DP07_9EURO</name>
<proteinExistence type="predicted"/>
<gene>
    <name evidence="1" type="ORF">PRK78_007242</name>
</gene>
<dbReference type="EMBL" id="CP120631">
    <property type="protein sequence ID" value="WEW61748.1"/>
    <property type="molecule type" value="Genomic_DNA"/>
</dbReference>